<evidence type="ECO:0000256" key="5">
    <source>
        <dbReference type="ARBA" id="ARBA00023136"/>
    </source>
</evidence>
<evidence type="ECO:0000313" key="11">
    <source>
        <dbReference type="Proteomes" id="UP000231358"/>
    </source>
</evidence>
<feature type="transmembrane region" description="Helical" evidence="8">
    <location>
        <begin position="50"/>
        <end position="75"/>
    </location>
</feature>
<keyword evidence="4 8" id="KW-1133">Transmembrane helix</keyword>
<keyword evidence="11" id="KW-1185">Reference proteome</keyword>
<keyword evidence="3 6" id="KW-0812">Transmembrane</keyword>
<feature type="compositionally biased region" description="Acidic residues" evidence="7">
    <location>
        <begin position="450"/>
        <end position="459"/>
    </location>
</feature>
<evidence type="ECO:0000259" key="9">
    <source>
        <dbReference type="PROSITE" id="PS50922"/>
    </source>
</evidence>
<evidence type="ECO:0000256" key="2">
    <source>
        <dbReference type="ARBA" id="ARBA00009808"/>
    </source>
</evidence>
<dbReference type="GO" id="GO:0050291">
    <property type="term" value="F:sphingosine N-acyltransferase activity"/>
    <property type="evidence" value="ECO:0007669"/>
    <property type="project" value="InterPro"/>
</dbReference>
<dbReference type="PROSITE" id="PS50922">
    <property type="entry name" value="TLC"/>
    <property type="match status" value="1"/>
</dbReference>
<dbReference type="InterPro" id="IPR016439">
    <property type="entry name" value="Lag1/Lac1-like"/>
</dbReference>
<evidence type="ECO:0000256" key="4">
    <source>
        <dbReference type="ARBA" id="ARBA00022989"/>
    </source>
</evidence>
<protein>
    <submittedName>
        <fullName evidence="10">Longevity-assurance protein (LAC1)</fullName>
    </submittedName>
</protein>
<dbReference type="PANTHER" id="PTHR12560:SF0">
    <property type="entry name" value="LD18904P"/>
    <property type="match status" value="1"/>
</dbReference>
<proteinExistence type="inferred from homology"/>
<dbReference type="EMBL" id="NEXV01000599">
    <property type="protein sequence ID" value="PIG80704.1"/>
    <property type="molecule type" value="Genomic_DNA"/>
</dbReference>
<evidence type="ECO:0000256" key="3">
    <source>
        <dbReference type="ARBA" id="ARBA00022692"/>
    </source>
</evidence>
<feature type="region of interest" description="Disordered" evidence="7">
    <location>
        <begin position="446"/>
        <end position="507"/>
    </location>
</feature>
<evidence type="ECO:0000256" key="6">
    <source>
        <dbReference type="PROSITE-ProRule" id="PRU00205"/>
    </source>
</evidence>
<name>A0A2G7FJD2_9EURO</name>
<comment type="caution">
    <text evidence="10">The sequence shown here is derived from an EMBL/GenBank/DDBJ whole genome shotgun (WGS) entry which is preliminary data.</text>
</comment>
<dbReference type="GO" id="GO:0016020">
    <property type="term" value="C:membrane"/>
    <property type="evidence" value="ECO:0007669"/>
    <property type="project" value="UniProtKB-SubCell"/>
</dbReference>
<dbReference type="AlphaFoldDB" id="A0A2G7FJD2"/>
<dbReference type="STRING" id="656916.A0A2G7FJD2"/>
<dbReference type="GO" id="GO:0046513">
    <property type="term" value="P:ceramide biosynthetic process"/>
    <property type="evidence" value="ECO:0007669"/>
    <property type="project" value="InterPro"/>
</dbReference>
<comment type="subcellular location">
    <subcellularLocation>
        <location evidence="1">Membrane</location>
        <topology evidence="1">Multi-pass membrane protein</topology>
    </subcellularLocation>
</comment>
<feature type="transmembrane region" description="Helical" evidence="8">
    <location>
        <begin position="328"/>
        <end position="348"/>
    </location>
</feature>
<evidence type="ECO:0000256" key="8">
    <source>
        <dbReference type="SAM" id="Phobius"/>
    </source>
</evidence>
<comment type="similarity">
    <text evidence="2">Belongs to the sphingosine N-acyltransferase family.</text>
</comment>
<dbReference type="Pfam" id="PF03798">
    <property type="entry name" value="TRAM_LAG1_CLN8"/>
    <property type="match status" value="1"/>
</dbReference>
<evidence type="ECO:0000256" key="1">
    <source>
        <dbReference type="ARBA" id="ARBA00004141"/>
    </source>
</evidence>
<sequence length="521" mass="58918">LPETPGIPAQPNPTKRGTRSGTAGSSNYCLTATTVVGNHSRPLLYPVLSIFLFVGSAIGAEQLSFLLGILGSLILQHLSLLVMTKEAPSQSVTELNACVSTGHRPAVKETTFREWVVDNQIGISLTILSMLLAVHHLYPSLRPYTAPFFQLSYYKASQGVYVQGWDDIYFVASSAIAFTAIRAIVIDWVLRPIAMHTGLKRKASVRFAEQGWMWLYYAFFWTFGMYIWSNSNHWMNFAAIWDEWPARGVSGSLKWYLLAQLSFWIQQIFVINIEERRKDHYQMFTHHVITSTLLTSAYIYGFYNVSNVVLCLMDIVDLLLPTAKILKYFGYELACNVAFGVFMLTWLITRHIMYPLLCWSIFREVPARMSYGCYSGTTAEMISNDGYPDQLAHLFYPFLNIDGPICMNRTIKWIFLSLLLFLQVLSIIWFVMVIRVAVGVLRTGNAEDSRSDDEEEEEMEMRISSKDGPNGSAASADGTTAEWRRLNGSSTVRPRARGRVRLGEQSDRKALLGRIGCDKPT</sequence>
<feature type="compositionally biased region" description="Polar residues" evidence="7">
    <location>
        <begin position="12"/>
        <end position="23"/>
    </location>
</feature>
<feature type="transmembrane region" description="Helical" evidence="8">
    <location>
        <begin position="253"/>
        <end position="271"/>
    </location>
</feature>
<feature type="transmembrane region" description="Helical" evidence="8">
    <location>
        <begin position="413"/>
        <end position="432"/>
    </location>
</feature>
<dbReference type="PANTHER" id="PTHR12560">
    <property type="entry name" value="LONGEVITY ASSURANCE FACTOR 1 LAG1"/>
    <property type="match status" value="1"/>
</dbReference>
<organism evidence="10 11">
    <name type="scientific">Aspergillus arachidicola</name>
    <dbReference type="NCBI Taxonomy" id="656916"/>
    <lineage>
        <taxon>Eukaryota</taxon>
        <taxon>Fungi</taxon>
        <taxon>Dikarya</taxon>
        <taxon>Ascomycota</taxon>
        <taxon>Pezizomycotina</taxon>
        <taxon>Eurotiomycetes</taxon>
        <taxon>Eurotiomycetidae</taxon>
        <taxon>Eurotiales</taxon>
        <taxon>Aspergillaceae</taxon>
        <taxon>Aspergillus</taxon>
        <taxon>Aspergillus subgen. Circumdati</taxon>
    </lineage>
</organism>
<gene>
    <name evidence="10" type="ORF">AARAC_008828</name>
</gene>
<feature type="transmembrane region" description="Helical" evidence="8">
    <location>
        <begin position="211"/>
        <end position="228"/>
    </location>
</feature>
<reference evidence="10 11" key="1">
    <citation type="submission" date="2017-05" db="EMBL/GenBank/DDBJ databases">
        <title>Genome sequence for an aflatoxigenic pathogen of Argentinian peanut, Aspergillus arachidicola.</title>
        <authorList>
            <person name="Moore G."/>
            <person name="Beltz S.B."/>
            <person name="Mack B.M."/>
        </authorList>
    </citation>
    <scope>NUCLEOTIDE SEQUENCE [LARGE SCALE GENOMIC DNA]</scope>
    <source>
        <strain evidence="10 11">CBS 117610</strain>
    </source>
</reference>
<accession>A0A2G7FJD2</accession>
<dbReference type="SMART" id="SM00724">
    <property type="entry name" value="TLC"/>
    <property type="match status" value="1"/>
</dbReference>
<dbReference type="InterPro" id="IPR006634">
    <property type="entry name" value="TLC-dom"/>
</dbReference>
<evidence type="ECO:0000256" key="7">
    <source>
        <dbReference type="SAM" id="MobiDB-lite"/>
    </source>
</evidence>
<evidence type="ECO:0000313" key="10">
    <source>
        <dbReference type="EMBL" id="PIG80704.1"/>
    </source>
</evidence>
<feature type="domain" description="TLC" evidence="9">
    <location>
        <begin position="202"/>
        <end position="442"/>
    </location>
</feature>
<dbReference type="Proteomes" id="UP000231358">
    <property type="component" value="Unassembled WGS sequence"/>
</dbReference>
<feature type="non-terminal residue" evidence="10">
    <location>
        <position position="1"/>
    </location>
</feature>
<keyword evidence="5 6" id="KW-0472">Membrane</keyword>
<feature type="transmembrane region" description="Helical" evidence="8">
    <location>
        <begin position="121"/>
        <end position="138"/>
    </location>
</feature>
<feature type="transmembrane region" description="Helical" evidence="8">
    <location>
        <begin position="168"/>
        <end position="190"/>
    </location>
</feature>
<feature type="region of interest" description="Disordered" evidence="7">
    <location>
        <begin position="1"/>
        <end position="23"/>
    </location>
</feature>